<sequence>MDPPPPDYSEHPQQLTDIDLKLWFNFAQGDNLLFNNAEAVSRRMGMIGERLFCGTRTAMQVEFWDVKLRGSVLGRKVVTETTHDHGSMMEYLKENSVIGIRTISMHANSPGAPISITAEAMNALLTYLRVGPQFLDLLFSFAGHGKSVEAGMGSLVYKSVPNGPNVAGIIEVQYILRYPSLSPDGTWVISQTAVYHRHVLRTPGNLPLTLYLSLLPSHQNRQLTFASSAKRQFLDLASLSTRLTIPNPSSYIGEWRWFLLDLEKEIEALDAAALTLLSHSQSESLPARTHIQLTIHALHRRLAPLTPILRSTLETVKNLGVIAGKMQKMGDEFRAYEVQIEGYLGAVEGLRERVERLGKMKGL</sequence>
<organism evidence="2 3">
    <name type="scientific">Cadophora malorum</name>
    <dbReference type="NCBI Taxonomy" id="108018"/>
    <lineage>
        <taxon>Eukaryota</taxon>
        <taxon>Fungi</taxon>
        <taxon>Dikarya</taxon>
        <taxon>Ascomycota</taxon>
        <taxon>Pezizomycotina</taxon>
        <taxon>Leotiomycetes</taxon>
        <taxon>Helotiales</taxon>
        <taxon>Ploettnerulaceae</taxon>
        <taxon>Cadophora</taxon>
    </lineage>
</organism>
<protein>
    <recommendedName>
        <fullName evidence="1">CorA-like transporter domain-containing protein</fullName>
    </recommendedName>
</protein>
<comment type="caution">
    <text evidence="2">The sequence shown here is derived from an EMBL/GenBank/DDBJ whole genome shotgun (WGS) entry which is preliminary data.</text>
</comment>
<dbReference type="Pfam" id="PF26616">
    <property type="entry name" value="CorA-like"/>
    <property type="match status" value="1"/>
</dbReference>
<evidence type="ECO:0000313" key="2">
    <source>
        <dbReference type="EMBL" id="KAG4424065.1"/>
    </source>
</evidence>
<proteinExistence type="predicted"/>
<evidence type="ECO:0000313" key="3">
    <source>
        <dbReference type="Proteomes" id="UP000664132"/>
    </source>
</evidence>
<dbReference type="AlphaFoldDB" id="A0A8H7WFU8"/>
<gene>
    <name evidence="2" type="ORF">IFR04_002761</name>
</gene>
<accession>A0A8H7WFU8</accession>
<dbReference type="InterPro" id="IPR058257">
    <property type="entry name" value="CorA-like_dom"/>
</dbReference>
<dbReference type="OrthoDB" id="5396681at2759"/>
<dbReference type="Proteomes" id="UP000664132">
    <property type="component" value="Unassembled WGS sequence"/>
</dbReference>
<feature type="domain" description="CorA-like transporter" evidence="1">
    <location>
        <begin position="36"/>
        <end position="270"/>
    </location>
</feature>
<evidence type="ECO:0000259" key="1">
    <source>
        <dbReference type="Pfam" id="PF26616"/>
    </source>
</evidence>
<keyword evidence="3" id="KW-1185">Reference proteome</keyword>
<reference evidence="2" key="1">
    <citation type="submission" date="2021-02" db="EMBL/GenBank/DDBJ databases">
        <title>Genome sequence Cadophora malorum strain M34.</title>
        <authorList>
            <person name="Stefanovic E."/>
            <person name="Vu D."/>
            <person name="Scully C."/>
            <person name="Dijksterhuis J."/>
            <person name="Roader J."/>
            <person name="Houbraken J."/>
        </authorList>
    </citation>
    <scope>NUCLEOTIDE SEQUENCE</scope>
    <source>
        <strain evidence="2">M34</strain>
    </source>
</reference>
<name>A0A8H7WFU8_9HELO</name>
<dbReference type="EMBL" id="JAFJYH010000025">
    <property type="protein sequence ID" value="KAG4424065.1"/>
    <property type="molecule type" value="Genomic_DNA"/>
</dbReference>